<dbReference type="Gene3D" id="2.60.40.10">
    <property type="entry name" value="Immunoglobulins"/>
    <property type="match status" value="1"/>
</dbReference>
<dbReference type="EMBL" id="ABEU02000011">
    <property type="protein sequence ID" value="PNR45443.1"/>
    <property type="molecule type" value="Genomic_DNA"/>
</dbReference>
<keyword evidence="3 4" id="KW-0129">CBS domain</keyword>
<dbReference type="Pfam" id="PF16561">
    <property type="entry name" value="AMPK1_CBM"/>
    <property type="match status" value="1"/>
</dbReference>
<dbReference type="STRING" id="3218.A0A2K1JV86"/>
<dbReference type="InterPro" id="IPR046342">
    <property type="entry name" value="CBS_dom_sf"/>
</dbReference>
<reference evidence="6 8" key="2">
    <citation type="journal article" date="2018" name="Plant J.">
        <title>The Physcomitrella patens chromosome-scale assembly reveals moss genome structure and evolution.</title>
        <authorList>
            <person name="Lang D."/>
            <person name="Ullrich K.K."/>
            <person name="Murat F."/>
            <person name="Fuchs J."/>
            <person name="Jenkins J."/>
            <person name="Haas F.B."/>
            <person name="Piednoel M."/>
            <person name="Gundlach H."/>
            <person name="Van Bel M."/>
            <person name="Meyberg R."/>
            <person name="Vives C."/>
            <person name="Morata J."/>
            <person name="Symeonidi A."/>
            <person name="Hiss M."/>
            <person name="Muchero W."/>
            <person name="Kamisugi Y."/>
            <person name="Saleh O."/>
            <person name="Blanc G."/>
            <person name="Decker E.L."/>
            <person name="van Gessel N."/>
            <person name="Grimwood J."/>
            <person name="Hayes R.D."/>
            <person name="Graham S.W."/>
            <person name="Gunter L.E."/>
            <person name="McDaniel S.F."/>
            <person name="Hoernstein S.N.W."/>
            <person name="Larsson A."/>
            <person name="Li F.W."/>
            <person name="Perroud P.F."/>
            <person name="Phillips J."/>
            <person name="Ranjan P."/>
            <person name="Rokshar D.S."/>
            <person name="Rothfels C.J."/>
            <person name="Schneider L."/>
            <person name="Shu S."/>
            <person name="Stevenson D.W."/>
            <person name="Thummler F."/>
            <person name="Tillich M."/>
            <person name="Villarreal Aguilar J.C."/>
            <person name="Widiez T."/>
            <person name="Wong G.K."/>
            <person name="Wymore A."/>
            <person name="Zhang Y."/>
            <person name="Zimmer A.D."/>
            <person name="Quatrano R.S."/>
            <person name="Mayer K.F.X."/>
            <person name="Goodstein D."/>
            <person name="Casacuberta J.M."/>
            <person name="Vandepoele K."/>
            <person name="Reski R."/>
            <person name="Cuming A.C."/>
            <person name="Tuskan G.A."/>
            <person name="Maumus F."/>
            <person name="Salse J."/>
            <person name="Schmutz J."/>
            <person name="Rensing S.A."/>
        </authorList>
    </citation>
    <scope>NUCLEOTIDE SEQUENCE [LARGE SCALE GENOMIC DNA]</scope>
    <source>
        <strain evidence="7 8">cv. Gransden 2004</strain>
    </source>
</reference>
<evidence type="ECO:0000256" key="2">
    <source>
        <dbReference type="ARBA" id="ARBA00022737"/>
    </source>
</evidence>
<feature type="domain" description="CBS" evidence="5">
    <location>
        <begin position="186"/>
        <end position="249"/>
    </location>
</feature>
<reference evidence="6 8" key="1">
    <citation type="journal article" date="2008" name="Science">
        <title>The Physcomitrella genome reveals evolutionary insights into the conquest of land by plants.</title>
        <authorList>
            <person name="Rensing S."/>
            <person name="Lang D."/>
            <person name="Zimmer A."/>
            <person name="Terry A."/>
            <person name="Salamov A."/>
            <person name="Shapiro H."/>
            <person name="Nishiyama T."/>
            <person name="Perroud P.-F."/>
            <person name="Lindquist E."/>
            <person name="Kamisugi Y."/>
            <person name="Tanahashi T."/>
            <person name="Sakakibara K."/>
            <person name="Fujita T."/>
            <person name="Oishi K."/>
            <person name="Shin-I T."/>
            <person name="Kuroki Y."/>
            <person name="Toyoda A."/>
            <person name="Suzuki Y."/>
            <person name="Hashimoto A."/>
            <person name="Yamaguchi K."/>
            <person name="Sugano A."/>
            <person name="Kohara Y."/>
            <person name="Fujiyama A."/>
            <person name="Anterola A."/>
            <person name="Aoki S."/>
            <person name="Ashton N."/>
            <person name="Barbazuk W.B."/>
            <person name="Barker E."/>
            <person name="Bennetzen J."/>
            <person name="Bezanilla M."/>
            <person name="Blankenship R."/>
            <person name="Cho S.H."/>
            <person name="Dutcher S."/>
            <person name="Estelle M."/>
            <person name="Fawcett J.A."/>
            <person name="Gundlach H."/>
            <person name="Hanada K."/>
            <person name="Heyl A."/>
            <person name="Hicks K.A."/>
            <person name="Hugh J."/>
            <person name="Lohr M."/>
            <person name="Mayer K."/>
            <person name="Melkozernov A."/>
            <person name="Murata T."/>
            <person name="Nelson D."/>
            <person name="Pils B."/>
            <person name="Prigge M."/>
            <person name="Reiss B."/>
            <person name="Renner T."/>
            <person name="Rombauts S."/>
            <person name="Rushton P."/>
            <person name="Sanderfoot A."/>
            <person name="Schween G."/>
            <person name="Shiu S.-H."/>
            <person name="Stueber K."/>
            <person name="Theodoulou F.L."/>
            <person name="Tu H."/>
            <person name="Van de Peer Y."/>
            <person name="Verrier P.J."/>
            <person name="Waters E."/>
            <person name="Wood A."/>
            <person name="Yang L."/>
            <person name="Cove D."/>
            <person name="Cuming A."/>
            <person name="Hasebe M."/>
            <person name="Lucas S."/>
            <person name="Mishler D.B."/>
            <person name="Reski R."/>
            <person name="Grigoriev I."/>
            <person name="Quatrano R.S."/>
            <person name="Boore J.L."/>
        </authorList>
    </citation>
    <scope>NUCLEOTIDE SEQUENCE [LARGE SCALE GENOMIC DNA]</scope>
    <source>
        <strain evidence="7 8">cv. Gransden 2004</strain>
    </source>
</reference>
<dbReference type="GO" id="GO:0043609">
    <property type="term" value="P:regulation of carbon utilization"/>
    <property type="evidence" value="ECO:0000318"/>
    <property type="project" value="GO_Central"/>
</dbReference>
<dbReference type="EnsemblPlants" id="Pp3c11_18670V3.3">
    <property type="protein sequence ID" value="Pp3c11_18670V3.3"/>
    <property type="gene ID" value="Pp3c11_18670"/>
</dbReference>
<dbReference type="GO" id="GO:0042149">
    <property type="term" value="P:cellular response to glucose starvation"/>
    <property type="evidence" value="ECO:0000318"/>
    <property type="project" value="GO_Central"/>
</dbReference>
<dbReference type="Gramene" id="Pp3c11_18670V3.4">
    <property type="protein sequence ID" value="Pp3c11_18670V3.4"/>
    <property type="gene ID" value="Pp3c11_18670"/>
</dbReference>
<evidence type="ECO:0000313" key="8">
    <source>
        <dbReference type="Proteomes" id="UP000006727"/>
    </source>
</evidence>
<sequence length="500" mass="55162">MFGEEGAAAAPVPVLVPTRFVWPHGGRRVYLCGDFTRWQDTLPLSPVEGSSRVFQVICSLAPGYHTYKFIVDGEWRHDEQQAHMAESNGQVNNWLLITKPQHPILPPAPDMGTPGVTMDVDHDMLHQPGSGAEDLPQIHGDVQQDHQQVDRAVMAESGATVVSSAEAEASRKNIADFLNRHFAYDLLPESGKVVALDVALPVKQAFHALYEQGIPGAPLWDSSSQQFVGMLTASDFISILQRLGSHGASVFSEEELEMHTIEEWKKEKQALFPSASHSLVYVGPDDTLSHVANELMRLDVAQLPVLHYPPHSHIPELLHLACLSGILRCLCRHFRHVPSSVPLFSQPIGTLRIGNWVSGIAEPGSRPLQVLRRDESLSRALALLLEARVSALPVVDENGVFQDVYARGDITALARDSTYTRPQLNDLTVSQALQIGAAQDWTGPGPLSGNRYHMCIRSDSLRYVIERLALPGVRRLICIEAGSRQVEGIITLRDVFQFLL</sequence>
<accession>A0A2K1JV86</accession>
<dbReference type="PANTHER" id="PTHR13780:SF35">
    <property type="entry name" value="LD22662P"/>
    <property type="match status" value="1"/>
</dbReference>
<dbReference type="InterPro" id="IPR014756">
    <property type="entry name" value="Ig_E-set"/>
</dbReference>
<dbReference type="SUPFAM" id="SSF54631">
    <property type="entry name" value="CBS-domain pair"/>
    <property type="match status" value="2"/>
</dbReference>
<dbReference type="SMART" id="SM00116">
    <property type="entry name" value="CBS"/>
    <property type="match status" value="4"/>
</dbReference>
<evidence type="ECO:0000256" key="1">
    <source>
        <dbReference type="ARBA" id="ARBA00006750"/>
    </source>
</evidence>
<dbReference type="OMA" id="TASIHPF"/>
<dbReference type="EnsemblPlants" id="Pp3c11_18670V3.5">
    <property type="protein sequence ID" value="Pp3c11_18670V3.5"/>
    <property type="gene ID" value="Pp3c11_18670"/>
</dbReference>
<dbReference type="PaxDb" id="3218-PP1S123_151V6.1"/>
<gene>
    <name evidence="7" type="primary">LOC112288981</name>
    <name evidence="6" type="ORF">PHYPA_015214</name>
</gene>
<feature type="domain" description="CBS" evidence="5">
    <location>
        <begin position="364"/>
        <end position="420"/>
    </location>
</feature>
<dbReference type="AlphaFoldDB" id="A0A2K1JV86"/>
<dbReference type="EnsemblPlants" id="Pp3c11_18670V3.2">
    <property type="protein sequence ID" value="Pp3c11_18670V3.2"/>
    <property type="gene ID" value="Pp3c11_18670"/>
</dbReference>
<dbReference type="Pfam" id="PF00571">
    <property type="entry name" value="CBS"/>
    <property type="match status" value="2"/>
</dbReference>
<dbReference type="PANTHER" id="PTHR13780">
    <property type="entry name" value="AMP-ACTIVATED PROTEIN KINASE, GAMMA REGULATORY SUBUNIT"/>
    <property type="match status" value="1"/>
</dbReference>
<dbReference type="FunFam" id="2.60.40.10:FF:001860">
    <property type="entry name" value="Sucrose nonfermenting 4-like protein"/>
    <property type="match status" value="1"/>
</dbReference>
<evidence type="ECO:0000313" key="6">
    <source>
        <dbReference type="EMBL" id="PNR45443.1"/>
    </source>
</evidence>
<dbReference type="Gramene" id="Pp3c11_18670V3.1">
    <property type="protein sequence ID" value="Pp3c11_18670V3.1"/>
    <property type="gene ID" value="Pp3c11_18670"/>
</dbReference>
<keyword evidence="2" id="KW-0677">Repeat</keyword>
<dbReference type="EnsemblPlants" id="Pp3c11_18670V3.1">
    <property type="protein sequence ID" value="Pp3c11_18670V3.1"/>
    <property type="gene ID" value="Pp3c11_18670"/>
</dbReference>
<evidence type="ECO:0000259" key="5">
    <source>
        <dbReference type="PROSITE" id="PS51371"/>
    </source>
</evidence>
<organism evidence="6">
    <name type="scientific">Physcomitrium patens</name>
    <name type="common">Spreading-leaved earth moss</name>
    <name type="synonym">Physcomitrella patens</name>
    <dbReference type="NCBI Taxonomy" id="3218"/>
    <lineage>
        <taxon>Eukaryota</taxon>
        <taxon>Viridiplantae</taxon>
        <taxon>Streptophyta</taxon>
        <taxon>Embryophyta</taxon>
        <taxon>Bryophyta</taxon>
        <taxon>Bryophytina</taxon>
        <taxon>Bryopsida</taxon>
        <taxon>Funariidae</taxon>
        <taxon>Funariales</taxon>
        <taxon>Funariaceae</taxon>
        <taxon>Physcomitrium</taxon>
    </lineage>
</organism>
<dbReference type="Gramene" id="Pp3c11_18670V3.5">
    <property type="protein sequence ID" value="Pp3c11_18670V3.5"/>
    <property type="gene ID" value="Pp3c11_18670"/>
</dbReference>
<dbReference type="PROSITE" id="PS51371">
    <property type="entry name" value="CBS"/>
    <property type="match status" value="2"/>
</dbReference>
<dbReference type="Proteomes" id="UP000006727">
    <property type="component" value="Chromosome 11"/>
</dbReference>
<dbReference type="Gramene" id="Pp3c11_18670V3.3">
    <property type="protein sequence ID" value="Pp3c11_18670V3.3"/>
    <property type="gene ID" value="Pp3c11_18670"/>
</dbReference>
<evidence type="ECO:0000313" key="7">
    <source>
        <dbReference type="EnsemblPlants" id="Pp3c11_18670V3.1"/>
    </source>
</evidence>
<dbReference type="InterPro" id="IPR050511">
    <property type="entry name" value="AMPK_gamma/SDS23_families"/>
</dbReference>
<dbReference type="InterPro" id="IPR013783">
    <property type="entry name" value="Ig-like_fold"/>
</dbReference>
<dbReference type="CDD" id="cd02859">
    <property type="entry name" value="E_set_AMPKbeta_like_N"/>
    <property type="match status" value="1"/>
</dbReference>
<dbReference type="RefSeq" id="XP_024389569.1">
    <property type="nucleotide sequence ID" value="XM_024533801.2"/>
</dbReference>
<dbReference type="SUPFAM" id="SSF81296">
    <property type="entry name" value="E set domains"/>
    <property type="match status" value="1"/>
</dbReference>
<comment type="similarity">
    <text evidence="1">Belongs to the 5'-AMP-activated protein kinase gamma subunit family.</text>
</comment>
<proteinExistence type="inferred from homology"/>
<dbReference type="Gramene" id="Pp3c11_18670V3.2">
    <property type="protein sequence ID" value="Pp3c11_18670V3.2"/>
    <property type="gene ID" value="Pp3c11_18670"/>
</dbReference>
<dbReference type="GO" id="GO:0045722">
    <property type="term" value="P:positive regulation of gluconeogenesis"/>
    <property type="evidence" value="ECO:0000318"/>
    <property type="project" value="GO_Central"/>
</dbReference>
<dbReference type="InterPro" id="IPR032640">
    <property type="entry name" value="AMPK1_CBM"/>
</dbReference>
<dbReference type="RefSeq" id="XP_024389567.1">
    <property type="nucleotide sequence ID" value="XM_024533799.2"/>
</dbReference>
<dbReference type="EnsemblPlants" id="Pp3c11_18670V3.4">
    <property type="protein sequence ID" value="Pp3c11_18670V3.4"/>
    <property type="gene ID" value="Pp3c11_18670"/>
</dbReference>
<keyword evidence="8" id="KW-1185">Reference proteome</keyword>
<dbReference type="OrthoDB" id="531008at2759"/>
<dbReference type="Gene3D" id="3.10.580.10">
    <property type="entry name" value="CBS-domain"/>
    <property type="match status" value="2"/>
</dbReference>
<dbReference type="GO" id="GO:0006110">
    <property type="term" value="P:regulation of glycolytic process"/>
    <property type="evidence" value="ECO:0000318"/>
    <property type="project" value="GO_Central"/>
</dbReference>
<evidence type="ECO:0000256" key="4">
    <source>
        <dbReference type="PROSITE-ProRule" id="PRU00703"/>
    </source>
</evidence>
<protein>
    <recommendedName>
        <fullName evidence="5">CBS domain-containing protein</fullName>
    </recommendedName>
</protein>
<reference evidence="7" key="3">
    <citation type="submission" date="2020-12" db="UniProtKB">
        <authorList>
            <consortium name="EnsemblPlants"/>
        </authorList>
    </citation>
    <scope>IDENTIFICATION</scope>
</reference>
<evidence type="ECO:0000256" key="3">
    <source>
        <dbReference type="ARBA" id="ARBA00023122"/>
    </source>
</evidence>
<dbReference type="CDD" id="cd04618">
    <property type="entry name" value="CBS_euAMPK_gamma-like_repeat1"/>
    <property type="match status" value="1"/>
</dbReference>
<dbReference type="InterPro" id="IPR000644">
    <property type="entry name" value="CBS_dom"/>
</dbReference>
<name>A0A2K1JV86_PHYPA</name>
<dbReference type="GeneID" id="112288981"/>